<sequence length="120" mass="13327">METACWILGRCSKKVNPKNKGHYICAHCGTASLNPELRYCLKVIVTDGTRYINLLIWNTEGKIIVGKTANEVWELSDSEKQSNFESCLETTAKSGGNELRLKMGLLGSLALKVKVLIVRL</sequence>
<keyword evidence="3" id="KW-1185">Reference proteome</keyword>
<name>A0ABU6QCU2_9FABA</name>
<gene>
    <name evidence="2" type="primary">RFA1</name>
    <name evidence="2" type="ORF">PIB30_036180</name>
</gene>
<dbReference type="Gene3D" id="2.40.50.140">
    <property type="entry name" value="Nucleic acid-binding proteins"/>
    <property type="match status" value="1"/>
</dbReference>
<dbReference type="InterPro" id="IPR013955">
    <property type="entry name" value="Rep_factor-A_C"/>
</dbReference>
<protein>
    <submittedName>
        <fullName evidence="2">Replication factor A protein 1</fullName>
    </submittedName>
</protein>
<evidence type="ECO:0000313" key="2">
    <source>
        <dbReference type="EMBL" id="MED6109719.1"/>
    </source>
</evidence>
<dbReference type="EMBL" id="JASCZI010000176">
    <property type="protein sequence ID" value="MED6109719.1"/>
    <property type="molecule type" value="Genomic_DNA"/>
</dbReference>
<comment type="caution">
    <text evidence="2">The sequence shown here is derived from an EMBL/GenBank/DDBJ whole genome shotgun (WGS) entry which is preliminary data.</text>
</comment>
<accession>A0ABU6QCU2</accession>
<organism evidence="2 3">
    <name type="scientific">Stylosanthes scabra</name>
    <dbReference type="NCBI Taxonomy" id="79078"/>
    <lineage>
        <taxon>Eukaryota</taxon>
        <taxon>Viridiplantae</taxon>
        <taxon>Streptophyta</taxon>
        <taxon>Embryophyta</taxon>
        <taxon>Tracheophyta</taxon>
        <taxon>Spermatophyta</taxon>
        <taxon>Magnoliopsida</taxon>
        <taxon>eudicotyledons</taxon>
        <taxon>Gunneridae</taxon>
        <taxon>Pentapetalae</taxon>
        <taxon>rosids</taxon>
        <taxon>fabids</taxon>
        <taxon>Fabales</taxon>
        <taxon>Fabaceae</taxon>
        <taxon>Papilionoideae</taxon>
        <taxon>50 kb inversion clade</taxon>
        <taxon>dalbergioids sensu lato</taxon>
        <taxon>Dalbergieae</taxon>
        <taxon>Pterocarpus clade</taxon>
        <taxon>Stylosanthes</taxon>
    </lineage>
</organism>
<reference evidence="2 3" key="1">
    <citation type="journal article" date="2023" name="Plants (Basel)">
        <title>Bridging the Gap: Combining Genomics and Transcriptomics Approaches to Understand Stylosanthes scabra, an Orphan Legume from the Brazilian Caatinga.</title>
        <authorList>
            <person name="Ferreira-Neto J.R.C."/>
            <person name="da Silva M.D."/>
            <person name="Binneck E."/>
            <person name="de Melo N.F."/>
            <person name="da Silva R.H."/>
            <person name="de Melo A.L.T.M."/>
            <person name="Pandolfi V."/>
            <person name="Bustamante F.O."/>
            <person name="Brasileiro-Vidal A.C."/>
            <person name="Benko-Iseppon A.M."/>
        </authorList>
    </citation>
    <scope>NUCLEOTIDE SEQUENCE [LARGE SCALE GENOMIC DNA]</scope>
    <source>
        <tissue evidence="2">Leaves</tissue>
    </source>
</reference>
<evidence type="ECO:0000259" key="1">
    <source>
        <dbReference type="Pfam" id="PF08646"/>
    </source>
</evidence>
<feature type="domain" description="Replication factor A C-terminal" evidence="1">
    <location>
        <begin position="3"/>
        <end position="91"/>
    </location>
</feature>
<proteinExistence type="predicted"/>
<dbReference type="Proteomes" id="UP001341840">
    <property type="component" value="Unassembled WGS sequence"/>
</dbReference>
<evidence type="ECO:0000313" key="3">
    <source>
        <dbReference type="Proteomes" id="UP001341840"/>
    </source>
</evidence>
<dbReference type="SUPFAM" id="SSF50249">
    <property type="entry name" value="Nucleic acid-binding proteins"/>
    <property type="match status" value="1"/>
</dbReference>
<dbReference type="Pfam" id="PF08646">
    <property type="entry name" value="Rep_fac-A_C"/>
    <property type="match status" value="1"/>
</dbReference>
<dbReference type="InterPro" id="IPR012340">
    <property type="entry name" value="NA-bd_OB-fold"/>
</dbReference>